<evidence type="ECO:0008006" key="3">
    <source>
        <dbReference type="Google" id="ProtNLM"/>
    </source>
</evidence>
<name>A0A919XPG1_9BACL</name>
<dbReference type="SUPFAM" id="SSF47954">
    <property type="entry name" value="Cyclin-like"/>
    <property type="match status" value="1"/>
</dbReference>
<proteinExistence type="predicted"/>
<gene>
    <name evidence="1" type="ORF">J41TS12_00290</name>
</gene>
<dbReference type="Proteomes" id="UP000681162">
    <property type="component" value="Unassembled WGS sequence"/>
</dbReference>
<organism evidence="1 2">
    <name type="scientific">Paenibacillus antibioticophila</name>
    <dbReference type="NCBI Taxonomy" id="1274374"/>
    <lineage>
        <taxon>Bacteria</taxon>
        <taxon>Bacillati</taxon>
        <taxon>Bacillota</taxon>
        <taxon>Bacilli</taxon>
        <taxon>Bacillales</taxon>
        <taxon>Paenibacillaceae</taxon>
        <taxon>Paenibacillus</taxon>
    </lineage>
</organism>
<dbReference type="EMBL" id="BORR01000001">
    <property type="protein sequence ID" value="GIO35168.1"/>
    <property type="molecule type" value="Genomic_DNA"/>
</dbReference>
<dbReference type="Gene3D" id="3.10.450.50">
    <property type="match status" value="1"/>
</dbReference>
<dbReference type="InterPro" id="IPR011990">
    <property type="entry name" value="TPR-like_helical_dom_sf"/>
</dbReference>
<keyword evidence="2" id="KW-1185">Reference proteome</keyword>
<comment type="caution">
    <text evidence="1">The sequence shown here is derived from an EMBL/GenBank/DDBJ whole genome shotgun (WGS) entry which is preliminary data.</text>
</comment>
<dbReference type="RefSeq" id="WP_249412806.1">
    <property type="nucleotide sequence ID" value="NZ_BORR01000001.1"/>
</dbReference>
<evidence type="ECO:0000313" key="2">
    <source>
        <dbReference type="Proteomes" id="UP000681162"/>
    </source>
</evidence>
<dbReference type="InterPro" id="IPR036915">
    <property type="entry name" value="Cyclin-like_sf"/>
</dbReference>
<sequence length="483" mass="55079">MTLGRNEPCHCGSGKKYKKCCLEKDRLVEQKHGASASNVIPFPGGNKASKGADKFVNEIKSFISNELEWENQEHQELALGLFPQIWKEYRMRSQDDMEELLSIVMLWNDFSSQKQPKYRKPGGYAGALEYFVTNVRGQWVTQTELADKHGVSAGTLSRCYGNLMDFAEEKMLAEDWLAEQKDGMPKFGGPAAFSQLENEQFMHKLAKLIEEQQFESLDEAKAFLSQHMHHIDKLVDTELSDAEKAVDLLAEAEREPLPARRIQLVKEALRLDKGNGDAYVMLAMEASTLPEALKVAEEGLKAAAASLGPGYFEENKGHFWGLIETRPYMRLKFCYADLLKEQGDIAVAMQELEEMLELCPNDNIGARYDLLMLYLADQKLDRAEKLLQQYDMEDSASFCYDRVVLSYLKDGFLGDLDKLYKQAKRSNPHVPAYLLGKKRLPKQRPQFIGIGDEDEAIEYALSHQMLWSNRNLSGLKDWMKRSR</sequence>
<evidence type="ECO:0000313" key="1">
    <source>
        <dbReference type="EMBL" id="GIO35168.1"/>
    </source>
</evidence>
<reference evidence="1 2" key="1">
    <citation type="submission" date="2021-03" db="EMBL/GenBank/DDBJ databases">
        <title>Antimicrobial resistance genes in bacteria isolated from Japanese honey, and their potential for conferring macrolide and lincosamide resistance in the American foulbrood pathogen Paenibacillus larvae.</title>
        <authorList>
            <person name="Okamoto M."/>
            <person name="Kumagai M."/>
            <person name="Kanamori H."/>
            <person name="Takamatsu D."/>
        </authorList>
    </citation>
    <scope>NUCLEOTIDE SEQUENCE [LARGE SCALE GENOMIC DNA]</scope>
    <source>
        <strain evidence="1 2">J41TS12</strain>
    </source>
</reference>
<dbReference type="SUPFAM" id="SSF48452">
    <property type="entry name" value="TPR-like"/>
    <property type="match status" value="1"/>
</dbReference>
<protein>
    <recommendedName>
        <fullName evidence="3">Tetratricopeptide repeat protein</fullName>
    </recommendedName>
</protein>
<dbReference type="SUPFAM" id="SSF103642">
    <property type="entry name" value="Sec-C motif"/>
    <property type="match status" value="1"/>
</dbReference>
<dbReference type="Pfam" id="PF14559">
    <property type="entry name" value="TPR_19"/>
    <property type="match status" value="1"/>
</dbReference>
<accession>A0A919XPG1</accession>
<dbReference type="AlphaFoldDB" id="A0A919XPG1"/>
<dbReference type="InterPro" id="IPR004027">
    <property type="entry name" value="SEC_C_motif"/>
</dbReference>
<dbReference type="Gene3D" id="1.25.40.10">
    <property type="entry name" value="Tetratricopeptide repeat domain"/>
    <property type="match status" value="1"/>
</dbReference>
<dbReference type="Pfam" id="PF02810">
    <property type="entry name" value="SEC-C"/>
    <property type="match status" value="1"/>
</dbReference>